<keyword evidence="1" id="KW-0472">Membrane</keyword>
<reference evidence="2 3" key="1">
    <citation type="journal article" date="2016" name="Nat. Commun.">
        <title>Thousands of microbial genomes shed light on interconnected biogeochemical processes in an aquifer system.</title>
        <authorList>
            <person name="Anantharaman K."/>
            <person name="Brown C.T."/>
            <person name="Hug L.A."/>
            <person name="Sharon I."/>
            <person name="Castelle C.J."/>
            <person name="Probst A.J."/>
            <person name="Thomas B.C."/>
            <person name="Singh A."/>
            <person name="Wilkins M.J."/>
            <person name="Karaoz U."/>
            <person name="Brodie E.L."/>
            <person name="Williams K.H."/>
            <person name="Hubbard S.S."/>
            <person name="Banfield J.F."/>
        </authorList>
    </citation>
    <scope>NUCLEOTIDE SEQUENCE [LARGE SCALE GENOMIC DNA]</scope>
</reference>
<name>A0A1F4VRX3_UNCKA</name>
<protein>
    <submittedName>
        <fullName evidence="2">Uncharacterized protein</fullName>
    </submittedName>
</protein>
<keyword evidence="1" id="KW-0812">Transmembrane</keyword>
<evidence type="ECO:0000313" key="3">
    <source>
        <dbReference type="Proteomes" id="UP000176967"/>
    </source>
</evidence>
<keyword evidence="1" id="KW-1133">Transmembrane helix</keyword>
<accession>A0A1F4VRX3</accession>
<proteinExistence type="predicted"/>
<gene>
    <name evidence="2" type="ORF">A2890_01035</name>
</gene>
<feature type="transmembrane region" description="Helical" evidence="1">
    <location>
        <begin position="6"/>
        <end position="25"/>
    </location>
</feature>
<comment type="caution">
    <text evidence="2">The sequence shown here is derived from an EMBL/GenBank/DDBJ whole genome shotgun (WGS) entry which is preliminary data.</text>
</comment>
<organism evidence="2 3">
    <name type="scientific">candidate division WWE3 bacterium RIFCSPLOWO2_01_FULL_53_14</name>
    <dbReference type="NCBI Taxonomy" id="1802628"/>
    <lineage>
        <taxon>Bacteria</taxon>
        <taxon>Katanobacteria</taxon>
    </lineage>
</organism>
<dbReference type="Proteomes" id="UP000176967">
    <property type="component" value="Unassembled WGS sequence"/>
</dbReference>
<dbReference type="EMBL" id="MEVL01000040">
    <property type="protein sequence ID" value="OGC59543.1"/>
    <property type="molecule type" value="Genomic_DNA"/>
</dbReference>
<evidence type="ECO:0000313" key="2">
    <source>
        <dbReference type="EMBL" id="OGC59543.1"/>
    </source>
</evidence>
<evidence type="ECO:0000256" key="1">
    <source>
        <dbReference type="SAM" id="Phobius"/>
    </source>
</evidence>
<dbReference type="AlphaFoldDB" id="A0A1F4VRX3"/>
<sequence length="148" mass="17428">MLWIIGGSLLFVLVLGVVLYRYHALRRDVRHLRERICVELFDLLESELYRELKDFRKMWERNLKFRPEPNDLCAIEQQVTVLYQLRENDGLYPFVLGNGTAPAHRLYRVLAQLELLPSYEQKLGKVTARLGRKFNATIELAKVNSVLR</sequence>